<reference evidence="2" key="1">
    <citation type="submission" date="2020-06" db="EMBL/GenBank/DDBJ databases">
        <title>A chromosome-scale genome assembly of Talaromyces rugulosus W13939.</title>
        <authorList>
            <person name="Wang B."/>
            <person name="Guo L."/>
            <person name="Ye K."/>
            <person name="Wang L."/>
        </authorList>
    </citation>
    <scope>NUCLEOTIDE SEQUENCE [LARGE SCALE GENOMIC DNA]</scope>
    <source>
        <strain evidence="2">W13939</strain>
    </source>
</reference>
<evidence type="ECO:0000313" key="2">
    <source>
        <dbReference type="Proteomes" id="UP000509510"/>
    </source>
</evidence>
<protein>
    <submittedName>
        <fullName evidence="1">Uncharacterized protein</fullName>
    </submittedName>
</protein>
<proteinExistence type="predicted"/>
<dbReference type="KEGG" id="trg:TRUGW13939_04012"/>
<keyword evidence="2" id="KW-1185">Reference proteome</keyword>
<gene>
    <name evidence="1" type="ORF">TRUGW13939_04012</name>
</gene>
<dbReference type="GeneID" id="55991514"/>
<dbReference type="Proteomes" id="UP000509510">
    <property type="component" value="Chromosome II"/>
</dbReference>
<sequence length="772" mass="87972">MSPRGKKTALRPEEERRLLDEYGIFFDGPLLPRDWPPAYRQIFETIREIGRETYDTYGNDGRLDGRLTVLANVPQIKTRACELRIEAYRCRQKRVNEATWRSEIERFIISPFKAEAVCAKCGKRFWEADFQATQVEYTVNEDLQNRRTRRLRCICSNDERILANVYDQGSNLLFTDLLQTTVLYHPEDRLAEKGVTQREPDRIVGLEHTNTLRQLLPGSDIIRHSPFKDNLISYPFLIIEAKSEKGSPGFESVERQSAFPIRTLLKLQADLQALKNIPINPLVWFMANQGDEWRVYACIVDDTKYRIIDLWHGCMLSLDNTLQILLIADHICDWARAIFLPNVLRCLRGHHEIPRGVTPISAYSIITTTPIDQENCTLGNLNAITRRTHSLSLESVPGGSFDATSHDIRFTDDESHSDETFNNDDDHPYLRFSKVDSNPLPWRKHATIRHANMILFSFHIFSLPEEPAQINSLLKFLGESDLGLSIACSHLWNLLEDSESVMVSMNAIYELESIWTGREHRLSSIGDYPVRAKVLFHTYIREDWQVVREIHCIVASRFALRALMQMTSMVQSSNVNSGILPDISLVTARIHALRCFSASHSLAAALGAGYLRLRIEPSHGGSTHSWVLKGLNERSPLLDLEMKIAYKQAWNPTSLKYDAVVCSSEAPSELGDLYGPTSKMDQTGAVLIKKPFSWSAESPEFCLIILDGTSFRDVAELGRKLAQAYEATNIYVTGYDRESRMHPLSDDDKIGILRWVDILSGSLPEDSVWLIE</sequence>
<dbReference type="RefSeq" id="XP_035343082.1">
    <property type="nucleotide sequence ID" value="XM_035487189.1"/>
</dbReference>
<organism evidence="1 2">
    <name type="scientific">Talaromyces rugulosus</name>
    <name type="common">Penicillium rugulosum</name>
    <dbReference type="NCBI Taxonomy" id="121627"/>
    <lineage>
        <taxon>Eukaryota</taxon>
        <taxon>Fungi</taxon>
        <taxon>Dikarya</taxon>
        <taxon>Ascomycota</taxon>
        <taxon>Pezizomycotina</taxon>
        <taxon>Eurotiomycetes</taxon>
        <taxon>Eurotiomycetidae</taxon>
        <taxon>Eurotiales</taxon>
        <taxon>Trichocomaceae</taxon>
        <taxon>Talaromyces</taxon>
        <taxon>Talaromyces sect. Islandici</taxon>
    </lineage>
</organism>
<name>A0A7H8QSE9_TALRU</name>
<dbReference type="EMBL" id="CP055899">
    <property type="protein sequence ID" value="QKX56904.1"/>
    <property type="molecule type" value="Genomic_DNA"/>
</dbReference>
<dbReference type="OrthoDB" id="3538597at2759"/>
<accession>A0A7H8QSE9</accession>
<evidence type="ECO:0000313" key="1">
    <source>
        <dbReference type="EMBL" id="QKX56904.1"/>
    </source>
</evidence>
<dbReference type="AlphaFoldDB" id="A0A7H8QSE9"/>